<keyword evidence="1 4" id="KW-0547">Nucleotide-binding</keyword>
<dbReference type="InterPro" id="IPR047041">
    <property type="entry name" value="BipA_GTP-bd_dom"/>
</dbReference>
<dbReference type="Gene3D" id="2.40.30.10">
    <property type="entry name" value="Translation factors"/>
    <property type="match status" value="1"/>
</dbReference>
<feature type="domain" description="Tr-type G" evidence="5">
    <location>
        <begin position="3"/>
        <end position="199"/>
    </location>
</feature>
<dbReference type="GO" id="GO:0097216">
    <property type="term" value="F:guanosine tetraphosphate binding"/>
    <property type="evidence" value="ECO:0007669"/>
    <property type="project" value="UniProtKB-ARBA"/>
</dbReference>
<dbReference type="GO" id="GO:0003924">
    <property type="term" value="F:GTPase activity"/>
    <property type="evidence" value="ECO:0007669"/>
    <property type="project" value="UniProtKB-UniRule"/>
</dbReference>
<dbReference type="InterPro" id="IPR031157">
    <property type="entry name" value="G_TR_CS"/>
</dbReference>
<evidence type="ECO:0000259" key="5">
    <source>
        <dbReference type="PROSITE" id="PS51722"/>
    </source>
</evidence>
<comment type="function">
    <text evidence="4">A 50S ribosomal subunit assembly protein with GTPase activity, required for 50S subunit assembly at low temperatures, may also play a role in translation. Binds GTP and analogs. Binds the 70S ribosome between the 30S and 50S subunits, in a similar position as ribosome-bound EF-G; it contacts a number of ribosomal proteins, both rRNAs and the A-site tRNA.</text>
</comment>
<dbReference type="FunFam" id="3.30.70.240:FF:000002">
    <property type="entry name" value="GTP-binding protein TypA"/>
    <property type="match status" value="1"/>
</dbReference>
<dbReference type="CDD" id="cd03691">
    <property type="entry name" value="BipA_TypA_II"/>
    <property type="match status" value="1"/>
</dbReference>
<dbReference type="InterPro" id="IPR035647">
    <property type="entry name" value="EFG_III/V"/>
</dbReference>
<evidence type="ECO:0000256" key="1">
    <source>
        <dbReference type="ARBA" id="ARBA00022741"/>
    </source>
</evidence>
<dbReference type="InterPro" id="IPR047042">
    <property type="entry name" value="BipA_II"/>
</dbReference>
<dbReference type="InterPro" id="IPR000795">
    <property type="entry name" value="T_Tr_GTP-bd_dom"/>
</dbReference>
<sequence>MNKKLRNIAIVAHVDHGKTTLIDKLLQQSSTFNSISKISERVMDSHYLEKERGITILAKNTGIKWNNYRINIIDTPGHADFGSEVERVMSMVESVLLVVDATEGPMPQTYFVTKTAFTYGLKPIVVVNKIDRPEARPAWVLNQVFDLFLRLDATEEQLDFPIIYTSAIKGIAGNKETDMGKDMTALYQAIIDHVPYPQVILTAPLQMQISQLDYDNYLGIIGIGRVIQGRMRLNQQVNIIDSSGKSRSGKINKILTYLNLKRIEINQAEAGDIIAVTGLGPLNISDTICDIQIKNSLPPIRIEKPTVAMYFHVNTSPFSGKEGKYITSRQLFERLKKETINNIALQLEKTQDQNVYCISGRGELQLSILIENMRREGFELAVSRPKVLLREIHGCKQEPFEYVILDIEESYQGNIIQAMGERKGQLKTITTKNNHKSRLQLEYFVPTRGLIGFRTKFMQMTSGTGIMYSRFSHYDNLILGEIAKRKNGVMISNGQGKAIAFALFNLQERGRLFIDHGTSLYEGQIVGIHNRSNDLTVNCLTGKKLTNMRASGSDEATILVPPIKMTLEQAIEFIDDEELVEVTPVSIRIRKRYLSENERKCARKILIKQLN</sequence>
<protein>
    <recommendedName>
        <fullName evidence="4">Large ribosomal subunit assembly factor BipA</fullName>
        <ecNumber evidence="4">3.6.5.-</ecNumber>
    </recommendedName>
    <alternativeName>
        <fullName evidence="4">GTP-binding protein BipA</fullName>
    </alternativeName>
</protein>
<evidence type="ECO:0000256" key="4">
    <source>
        <dbReference type="HAMAP-Rule" id="MF_00849"/>
    </source>
</evidence>
<dbReference type="FunFam" id="3.40.50.300:FF:000055">
    <property type="entry name" value="GTP-binding protein TypA"/>
    <property type="match status" value="1"/>
</dbReference>
<dbReference type="FunFam" id="2.40.50.250:FF:000001">
    <property type="entry name" value="GTP-binding protein TypA"/>
    <property type="match status" value="1"/>
</dbReference>
<dbReference type="Gene3D" id="3.30.70.240">
    <property type="match status" value="1"/>
</dbReference>
<evidence type="ECO:0000256" key="3">
    <source>
        <dbReference type="ARBA" id="ARBA00048548"/>
    </source>
</evidence>
<dbReference type="GO" id="GO:0000027">
    <property type="term" value="P:ribosomal large subunit assembly"/>
    <property type="evidence" value="ECO:0007669"/>
    <property type="project" value="UniProtKB-UniRule"/>
</dbReference>
<dbReference type="STRING" id="476281.ICMP_656"/>
<dbReference type="GO" id="GO:0000049">
    <property type="term" value="F:tRNA binding"/>
    <property type="evidence" value="ECO:0007669"/>
    <property type="project" value="UniProtKB-KW"/>
</dbReference>
<dbReference type="CDD" id="cd16263">
    <property type="entry name" value="BipA_III"/>
    <property type="match status" value="1"/>
</dbReference>
<dbReference type="SUPFAM" id="SSF52540">
    <property type="entry name" value="P-loop containing nucleoside triphosphate hydrolases"/>
    <property type="match status" value="1"/>
</dbReference>
<feature type="binding site" evidence="4">
    <location>
        <begin position="15"/>
        <end position="20"/>
    </location>
    <ligand>
        <name>GTP</name>
        <dbReference type="ChEBI" id="CHEBI:37565"/>
    </ligand>
</feature>
<dbReference type="GO" id="GO:0019843">
    <property type="term" value="F:rRNA binding"/>
    <property type="evidence" value="ECO:0007669"/>
    <property type="project" value="UniProtKB-KW"/>
</dbReference>
<dbReference type="Gene3D" id="2.40.50.250">
    <property type="entry name" value="bipa protein"/>
    <property type="match status" value="1"/>
</dbReference>
<dbReference type="GO" id="GO:0010467">
    <property type="term" value="P:gene expression"/>
    <property type="evidence" value="ECO:0007669"/>
    <property type="project" value="UniProtKB-ARBA"/>
</dbReference>
<dbReference type="Proteomes" id="UP000061704">
    <property type="component" value="Chromosome"/>
</dbReference>
<dbReference type="PANTHER" id="PTHR42908">
    <property type="entry name" value="TRANSLATION ELONGATION FACTOR-RELATED"/>
    <property type="match status" value="1"/>
</dbReference>
<dbReference type="FunFam" id="2.40.30.10:FF:000016">
    <property type="entry name" value="GTP-binding protein TypA"/>
    <property type="match status" value="1"/>
</dbReference>
<dbReference type="SUPFAM" id="SSF50447">
    <property type="entry name" value="Translation proteins"/>
    <property type="match status" value="1"/>
</dbReference>
<comment type="subunit">
    <text evidence="4">Monomer.</text>
</comment>
<dbReference type="Pfam" id="PF03144">
    <property type="entry name" value="GTP_EFTU_D2"/>
    <property type="match status" value="1"/>
</dbReference>
<dbReference type="GO" id="GO:0005829">
    <property type="term" value="C:cytosol"/>
    <property type="evidence" value="ECO:0007669"/>
    <property type="project" value="TreeGrafter"/>
</dbReference>
<organism evidence="6 7">
    <name type="scientific">Candidatus Ishikawaella capsulata Mpkobe</name>
    <dbReference type="NCBI Taxonomy" id="476281"/>
    <lineage>
        <taxon>Bacteria</taxon>
        <taxon>Pseudomonadati</taxon>
        <taxon>Pseudomonadota</taxon>
        <taxon>Gammaproteobacteria</taxon>
        <taxon>Enterobacterales</taxon>
        <taxon>Enterobacteriaceae</taxon>
        <taxon>Candidatus Ishikawella</taxon>
    </lineage>
</organism>
<dbReference type="SUPFAM" id="SSF54980">
    <property type="entry name" value="EF-G C-terminal domain-like"/>
    <property type="match status" value="2"/>
</dbReference>
<reference evidence="6 7" key="1">
    <citation type="journal article" date="2011" name="Genome Biol. Evol.">
        <title>Reductive evolution of bacterial genome in insect gut environment.</title>
        <authorList>
            <person name="Nikoh N."/>
            <person name="Hosokawa T."/>
            <person name="Ohshima K."/>
            <person name="Hattori M."/>
            <person name="Fukatsu T."/>
        </authorList>
    </citation>
    <scope>NUCLEOTIDE SEQUENCE [LARGE SCALE GENOMIC DNA]</scope>
    <source>
        <strain evidence="6 7">Mpkobe</strain>
    </source>
</reference>
<dbReference type="InterPro" id="IPR048876">
    <property type="entry name" value="BipA_C"/>
</dbReference>
<dbReference type="OrthoDB" id="9801472at2"/>
<dbReference type="KEGG" id="icp:ICMP_656"/>
<dbReference type="GO" id="GO:0009409">
    <property type="term" value="P:response to cold"/>
    <property type="evidence" value="ECO:0007669"/>
    <property type="project" value="UniProtKB-ARBA"/>
</dbReference>
<comment type="subcellular location">
    <subcellularLocation>
        <location evidence="4">Cytoplasm</location>
    </subcellularLocation>
    <text evidence="4">Binds to ribosomes.</text>
</comment>
<dbReference type="EC" id="3.6.5.-" evidence="4"/>
<gene>
    <name evidence="4 6" type="primary">bipA</name>
    <name evidence="6" type="ORF">ICMP_656</name>
</gene>
<dbReference type="RefSeq" id="WP_041069942.1">
    <property type="nucleotide sequence ID" value="NZ_AP010872.1"/>
</dbReference>
<dbReference type="InterPro" id="IPR027417">
    <property type="entry name" value="P-loop_NTPase"/>
</dbReference>
<dbReference type="GO" id="GO:1990904">
    <property type="term" value="C:ribonucleoprotein complex"/>
    <property type="evidence" value="ECO:0007669"/>
    <property type="project" value="TreeGrafter"/>
</dbReference>
<dbReference type="InterPro" id="IPR009000">
    <property type="entry name" value="Transl_B-barrel_sf"/>
</dbReference>
<dbReference type="InterPro" id="IPR035651">
    <property type="entry name" value="BipA_V"/>
</dbReference>
<dbReference type="PRINTS" id="PR00315">
    <property type="entry name" value="ELONGATNFCT"/>
</dbReference>
<dbReference type="Pfam" id="PF00679">
    <property type="entry name" value="EFG_C"/>
    <property type="match status" value="1"/>
</dbReference>
<keyword evidence="4" id="KW-0699">rRNA-binding</keyword>
<dbReference type="InterPro" id="IPR005225">
    <property type="entry name" value="Small_GTP-bd"/>
</dbReference>
<comment type="catalytic activity">
    <reaction evidence="3 4">
        <text>GTP + H2O = GDP + phosphate + H(+)</text>
        <dbReference type="Rhea" id="RHEA:19669"/>
        <dbReference type="ChEBI" id="CHEBI:15377"/>
        <dbReference type="ChEBI" id="CHEBI:15378"/>
        <dbReference type="ChEBI" id="CHEBI:37565"/>
        <dbReference type="ChEBI" id="CHEBI:43474"/>
        <dbReference type="ChEBI" id="CHEBI:58189"/>
    </reaction>
</comment>
<keyword evidence="4" id="KW-0690">Ribosome biogenesis</keyword>
<dbReference type="HOGENOM" id="CLU_017016_4_0_6"/>
<dbReference type="Pfam" id="PF00009">
    <property type="entry name" value="GTP_EFTU"/>
    <property type="match status" value="1"/>
</dbReference>
<dbReference type="HAMAP" id="MF_00849">
    <property type="entry name" value="BipA"/>
    <property type="match status" value="1"/>
</dbReference>
<dbReference type="InterPro" id="IPR006298">
    <property type="entry name" value="BipA"/>
</dbReference>
<name>C5WDS8_9ENTR</name>
<dbReference type="PANTHER" id="PTHR42908:SF8">
    <property type="entry name" value="TR-TYPE G DOMAIN-CONTAINING PROTEIN"/>
    <property type="match status" value="1"/>
</dbReference>
<dbReference type="FunFam" id="3.30.70.870:FF:000003">
    <property type="entry name" value="GTP-binding protein TypA"/>
    <property type="match status" value="1"/>
</dbReference>
<comment type="similarity">
    <text evidence="4">Belongs to the TRAFAC class translation factor GTPase superfamily. Classic translation factor GTPase family. BipA subfamily.</text>
</comment>
<dbReference type="InterPro" id="IPR047043">
    <property type="entry name" value="BipA_III"/>
</dbReference>
<keyword evidence="7" id="KW-1185">Reference proteome</keyword>
<keyword evidence="4" id="KW-0820">tRNA-binding</keyword>
<dbReference type="InterPro" id="IPR000640">
    <property type="entry name" value="EFG_V-like"/>
</dbReference>
<dbReference type="CDD" id="cd03710">
    <property type="entry name" value="BipA_TypA_C"/>
    <property type="match status" value="1"/>
</dbReference>
<dbReference type="Gene3D" id="3.40.50.300">
    <property type="entry name" value="P-loop containing nucleotide triphosphate hydrolases"/>
    <property type="match status" value="1"/>
</dbReference>
<feature type="binding site" evidence="4">
    <location>
        <begin position="128"/>
        <end position="131"/>
    </location>
    <ligand>
        <name>GTP</name>
        <dbReference type="ChEBI" id="CHEBI:37565"/>
    </ligand>
</feature>
<dbReference type="PROSITE" id="PS51722">
    <property type="entry name" value="G_TR_2"/>
    <property type="match status" value="1"/>
</dbReference>
<evidence type="ECO:0000313" key="7">
    <source>
        <dbReference type="Proteomes" id="UP000061704"/>
    </source>
</evidence>
<dbReference type="NCBIfam" id="TIGR01394">
    <property type="entry name" value="TypA_BipA"/>
    <property type="match status" value="1"/>
</dbReference>
<dbReference type="GO" id="GO:0005525">
    <property type="term" value="F:GTP binding"/>
    <property type="evidence" value="ECO:0007669"/>
    <property type="project" value="UniProtKB-UniRule"/>
</dbReference>
<keyword evidence="4" id="KW-0378">Hydrolase</keyword>
<dbReference type="InterPro" id="IPR004161">
    <property type="entry name" value="EFTu-like_2"/>
</dbReference>
<dbReference type="NCBIfam" id="TIGR00231">
    <property type="entry name" value="small_GTP"/>
    <property type="match status" value="1"/>
</dbReference>
<accession>C5WDS8</accession>
<keyword evidence="4" id="KW-0694">RNA-binding</keyword>
<keyword evidence="4" id="KW-0963">Cytoplasm</keyword>
<dbReference type="Pfam" id="PF21018">
    <property type="entry name" value="BipA_C"/>
    <property type="match status" value="1"/>
</dbReference>
<dbReference type="CDD" id="cd01891">
    <property type="entry name" value="TypA_BipA"/>
    <property type="match status" value="1"/>
</dbReference>
<evidence type="ECO:0000256" key="2">
    <source>
        <dbReference type="ARBA" id="ARBA00023134"/>
    </source>
</evidence>
<dbReference type="EMBL" id="AP010872">
    <property type="protein sequence ID" value="BAH83484.1"/>
    <property type="molecule type" value="Genomic_DNA"/>
</dbReference>
<evidence type="ECO:0000313" key="6">
    <source>
        <dbReference type="EMBL" id="BAH83484.1"/>
    </source>
</evidence>
<dbReference type="GO" id="GO:0043022">
    <property type="term" value="F:ribosome binding"/>
    <property type="evidence" value="ECO:0007669"/>
    <property type="project" value="UniProtKB-UniRule"/>
</dbReference>
<dbReference type="InterPro" id="IPR042116">
    <property type="entry name" value="TypA/BipA_C"/>
</dbReference>
<proteinExistence type="inferred from homology"/>
<keyword evidence="2 4" id="KW-0342">GTP-binding</keyword>
<dbReference type="Gene3D" id="3.30.70.870">
    <property type="entry name" value="Elongation Factor G (Translational Gtpase), domain 3"/>
    <property type="match status" value="1"/>
</dbReference>
<dbReference type="AlphaFoldDB" id="C5WDS8"/>
<dbReference type="PROSITE" id="PS00301">
    <property type="entry name" value="G_TR_1"/>
    <property type="match status" value="1"/>
</dbReference>